<dbReference type="SMART" id="SM00862">
    <property type="entry name" value="Trans_reg_C"/>
    <property type="match status" value="1"/>
</dbReference>
<evidence type="ECO:0000259" key="3">
    <source>
        <dbReference type="PROSITE" id="PS51755"/>
    </source>
</evidence>
<dbReference type="Pfam" id="PF00486">
    <property type="entry name" value="Trans_reg_C"/>
    <property type="match status" value="1"/>
</dbReference>
<feature type="DNA-binding region" description="OmpR/PhoB-type" evidence="2">
    <location>
        <begin position="16"/>
        <end position="112"/>
    </location>
</feature>
<evidence type="ECO:0000256" key="2">
    <source>
        <dbReference type="PROSITE-ProRule" id="PRU01091"/>
    </source>
</evidence>
<dbReference type="SUPFAM" id="SSF46894">
    <property type="entry name" value="C-terminal effector domain of the bipartite response regulators"/>
    <property type="match status" value="1"/>
</dbReference>
<reference evidence="5" key="1">
    <citation type="submission" date="2016-10" db="EMBL/GenBank/DDBJ databases">
        <authorList>
            <person name="Varghese N."/>
            <person name="Submissions S."/>
        </authorList>
    </citation>
    <scope>NUCLEOTIDE SEQUENCE [LARGE SCALE GENOMIC DNA]</scope>
    <source>
        <strain evidence="5">DSM 45237</strain>
    </source>
</reference>
<dbReference type="GO" id="GO:0000160">
    <property type="term" value="P:phosphorelay signal transduction system"/>
    <property type="evidence" value="ECO:0007669"/>
    <property type="project" value="InterPro"/>
</dbReference>
<dbReference type="PROSITE" id="PS51755">
    <property type="entry name" value="OMPR_PHOB"/>
    <property type="match status" value="1"/>
</dbReference>
<dbReference type="EMBL" id="FNUC01000002">
    <property type="protein sequence ID" value="SED80668.1"/>
    <property type="molecule type" value="Genomic_DNA"/>
</dbReference>
<evidence type="ECO:0000313" key="5">
    <source>
        <dbReference type="Proteomes" id="UP000181980"/>
    </source>
</evidence>
<dbReference type="AlphaFoldDB" id="A0A1H5DPD7"/>
<dbReference type="RefSeq" id="WP_069114201.1">
    <property type="nucleotide sequence ID" value="NZ_FNUC01000002.1"/>
</dbReference>
<dbReference type="GO" id="GO:0006355">
    <property type="term" value="P:regulation of DNA-templated transcription"/>
    <property type="evidence" value="ECO:0007669"/>
    <property type="project" value="InterPro"/>
</dbReference>
<dbReference type="InterPro" id="IPR036388">
    <property type="entry name" value="WH-like_DNA-bd_sf"/>
</dbReference>
<dbReference type="GO" id="GO:0003677">
    <property type="term" value="F:DNA binding"/>
    <property type="evidence" value="ECO:0007669"/>
    <property type="project" value="UniProtKB-UniRule"/>
</dbReference>
<keyword evidence="5" id="KW-1185">Reference proteome</keyword>
<dbReference type="STRING" id="561176.SAMN04488561_0474"/>
<dbReference type="InterPro" id="IPR001867">
    <property type="entry name" value="OmpR/PhoB-type_DNA-bd"/>
</dbReference>
<protein>
    <submittedName>
        <fullName evidence="4">Transcriptional regulatory protein, C terminal</fullName>
    </submittedName>
</protein>
<evidence type="ECO:0000256" key="1">
    <source>
        <dbReference type="ARBA" id="ARBA00023125"/>
    </source>
</evidence>
<gene>
    <name evidence="4" type="ORF">SAMN04488561_0474</name>
</gene>
<keyword evidence="1 2" id="KW-0238">DNA-binding</keyword>
<dbReference type="Proteomes" id="UP000181980">
    <property type="component" value="Unassembled WGS sequence"/>
</dbReference>
<feature type="domain" description="OmpR/PhoB-type" evidence="3">
    <location>
        <begin position="16"/>
        <end position="112"/>
    </location>
</feature>
<proteinExistence type="predicted"/>
<dbReference type="Gene3D" id="1.10.10.10">
    <property type="entry name" value="Winged helix-like DNA-binding domain superfamily/Winged helix DNA-binding domain"/>
    <property type="match status" value="1"/>
</dbReference>
<evidence type="ECO:0000313" key="4">
    <source>
        <dbReference type="EMBL" id="SED80668.1"/>
    </source>
</evidence>
<dbReference type="InterPro" id="IPR016032">
    <property type="entry name" value="Sig_transdc_resp-reg_C-effctor"/>
</dbReference>
<accession>A0A1H5DPD7</accession>
<name>A0A1H5DPD7_9ACTN</name>
<organism evidence="4 5">
    <name type="scientific">Jiangella alba</name>
    <dbReference type="NCBI Taxonomy" id="561176"/>
    <lineage>
        <taxon>Bacteria</taxon>
        <taxon>Bacillati</taxon>
        <taxon>Actinomycetota</taxon>
        <taxon>Actinomycetes</taxon>
        <taxon>Jiangellales</taxon>
        <taxon>Jiangellaceae</taxon>
        <taxon>Jiangella</taxon>
    </lineage>
</organism>
<dbReference type="CDD" id="cd00383">
    <property type="entry name" value="trans_reg_C"/>
    <property type="match status" value="1"/>
</dbReference>
<dbReference type="OrthoDB" id="8927943at2"/>
<sequence>MHSAGRTTSERARSGPPVVSVGAVTLDVDHRLLATPGGREVALTPLQAALLAHLMDRPGLVCTREELMCQALGYPVPVGTRTVDVHVATLRGKLGGALTIRSVRGVGYALDPVQEG</sequence>